<evidence type="ECO:0000313" key="2">
    <source>
        <dbReference type="Proteomes" id="UP000790709"/>
    </source>
</evidence>
<gene>
    <name evidence="1" type="ORF">BV22DRAFT_1018920</name>
</gene>
<protein>
    <submittedName>
        <fullName evidence="1">DNA glycosylase</fullName>
    </submittedName>
</protein>
<comment type="caution">
    <text evidence="1">The sequence shown here is derived from an EMBL/GenBank/DDBJ whole genome shotgun (WGS) entry which is preliminary data.</text>
</comment>
<dbReference type="Proteomes" id="UP000790709">
    <property type="component" value="Unassembled WGS sequence"/>
</dbReference>
<accession>A0ACB8B9P7</accession>
<organism evidence="1 2">
    <name type="scientific">Leucogyrophana mollusca</name>
    <dbReference type="NCBI Taxonomy" id="85980"/>
    <lineage>
        <taxon>Eukaryota</taxon>
        <taxon>Fungi</taxon>
        <taxon>Dikarya</taxon>
        <taxon>Basidiomycota</taxon>
        <taxon>Agaricomycotina</taxon>
        <taxon>Agaricomycetes</taxon>
        <taxon>Agaricomycetidae</taxon>
        <taxon>Boletales</taxon>
        <taxon>Boletales incertae sedis</taxon>
        <taxon>Leucogyrophana</taxon>
    </lineage>
</organism>
<sequence>MVRQAPFNPRCAVLPASSVVTTEFQFWHAEQIADDPWKVLVAVMLLNKTTGKAAIPLFWKLIGRWGTPEELSQASVEELVVVLKPLGLYNVRAQRLKLLSQMYIDDPPLPDTPRTPAPARSRGRTPASPLLPEIAQVESPLKCTSSARRRPRTKAPLTPETPSSMPSRPRYPMTPISHLPGTGPYALDSYRIFCTTPSSGEWRAVMPADKELIRYLALFQRWKWAYEEGQRWVPDWGVIQEASEQYIHALIEELKPRSHTPAEVA</sequence>
<reference evidence="1" key="1">
    <citation type="journal article" date="2021" name="New Phytol.">
        <title>Evolutionary innovations through gain and loss of genes in the ectomycorrhizal Boletales.</title>
        <authorList>
            <person name="Wu G."/>
            <person name="Miyauchi S."/>
            <person name="Morin E."/>
            <person name="Kuo A."/>
            <person name="Drula E."/>
            <person name="Varga T."/>
            <person name="Kohler A."/>
            <person name="Feng B."/>
            <person name="Cao Y."/>
            <person name="Lipzen A."/>
            <person name="Daum C."/>
            <person name="Hundley H."/>
            <person name="Pangilinan J."/>
            <person name="Johnson J."/>
            <person name="Barry K."/>
            <person name="LaButti K."/>
            <person name="Ng V."/>
            <person name="Ahrendt S."/>
            <person name="Min B."/>
            <person name="Choi I.G."/>
            <person name="Park H."/>
            <person name="Plett J.M."/>
            <person name="Magnuson J."/>
            <person name="Spatafora J.W."/>
            <person name="Nagy L.G."/>
            <person name="Henrissat B."/>
            <person name="Grigoriev I.V."/>
            <person name="Yang Z.L."/>
            <person name="Xu J."/>
            <person name="Martin F.M."/>
        </authorList>
    </citation>
    <scope>NUCLEOTIDE SEQUENCE</scope>
    <source>
        <strain evidence="1">KUC20120723A-06</strain>
    </source>
</reference>
<keyword evidence="2" id="KW-1185">Reference proteome</keyword>
<name>A0ACB8B9P7_9AGAM</name>
<evidence type="ECO:0000313" key="1">
    <source>
        <dbReference type="EMBL" id="KAH7921653.1"/>
    </source>
</evidence>
<proteinExistence type="predicted"/>
<dbReference type="EMBL" id="MU266516">
    <property type="protein sequence ID" value="KAH7921653.1"/>
    <property type="molecule type" value="Genomic_DNA"/>
</dbReference>